<feature type="domain" description="HTH cro/C1-type" evidence="2">
    <location>
        <begin position="13"/>
        <end position="67"/>
    </location>
</feature>
<keyword evidence="3" id="KW-0614">Plasmid</keyword>
<evidence type="ECO:0000256" key="1">
    <source>
        <dbReference type="ARBA" id="ARBA00023125"/>
    </source>
</evidence>
<dbReference type="InterPro" id="IPR001387">
    <property type="entry name" value="Cro/C1-type_HTH"/>
</dbReference>
<keyword evidence="1" id="KW-0238">DNA-binding</keyword>
<protein>
    <recommendedName>
        <fullName evidence="2">HTH cro/C1-type domain-containing protein</fullName>
    </recommendedName>
</protein>
<dbReference type="PROSITE" id="PS50943">
    <property type="entry name" value="HTH_CROC1"/>
    <property type="match status" value="1"/>
</dbReference>
<dbReference type="Proteomes" id="UP000019141">
    <property type="component" value="Unassembled WGS sequence"/>
</dbReference>
<evidence type="ECO:0000313" key="3">
    <source>
        <dbReference type="EMBL" id="ETX03636.1"/>
    </source>
</evidence>
<proteinExistence type="predicted"/>
<comment type="caution">
    <text evidence="3">The sequence shown here is derived from an EMBL/GenBank/DDBJ whole genome shotgun (WGS) entry which is preliminary data.</text>
</comment>
<feature type="non-terminal residue" evidence="3">
    <location>
        <position position="97"/>
    </location>
</feature>
<evidence type="ECO:0000259" key="2">
    <source>
        <dbReference type="PROSITE" id="PS50943"/>
    </source>
</evidence>
<dbReference type="GO" id="GO:0003677">
    <property type="term" value="F:DNA binding"/>
    <property type="evidence" value="ECO:0007669"/>
    <property type="project" value="UniProtKB-KW"/>
</dbReference>
<name>W4M0W9_ENTF1</name>
<dbReference type="SUPFAM" id="SSF47413">
    <property type="entry name" value="lambda repressor-like DNA-binding domains"/>
    <property type="match status" value="1"/>
</dbReference>
<dbReference type="SMART" id="SM00530">
    <property type="entry name" value="HTH_XRE"/>
    <property type="match status" value="1"/>
</dbReference>
<dbReference type="AlphaFoldDB" id="W4M0W9"/>
<gene>
    <name evidence="3" type="ORF">ETSY1_46595</name>
</gene>
<sequence>MTRVNHAAVGQRIRALRTERRLSQAEAAVMLGLKQNAISNLETGHTKLSLELAVIIAEMFEVSVDELVVKQGARAEAASRGQAGATVVPAVRGVGGV</sequence>
<dbReference type="Gene3D" id="1.10.260.40">
    <property type="entry name" value="lambda repressor-like DNA-binding domains"/>
    <property type="match status" value="1"/>
</dbReference>
<organism evidence="3 4">
    <name type="scientific">Entotheonella factor</name>
    <dbReference type="NCBI Taxonomy" id="1429438"/>
    <lineage>
        <taxon>Bacteria</taxon>
        <taxon>Pseudomonadati</taxon>
        <taxon>Nitrospinota/Tectimicrobiota group</taxon>
        <taxon>Candidatus Tectimicrobiota</taxon>
        <taxon>Candidatus Entotheonellia</taxon>
        <taxon>Candidatus Entotheonellales</taxon>
        <taxon>Candidatus Entotheonellaceae</taxon>
        <taxon>Candidatus Entotheonella</taxon>
    </lineage>
</organism>
<evidence type="ECO:0000313" key="4">
    <source>
        <dbReference type="Proteomes" id="UP000019141"/>
    </source>
</evidence>
<dbReference type="EMBL" id="AZHW01000019">
    <property type="protein sequence ID" value="ETX03636.1"/>
    <property type="molecule type" value="Genomic_DNA"/>
</dbReference>
<dbReference type="Pfam" id="PF01381">
    <property type="entry name" value="HTH_3"/>
    <property type="match status" value="1"/>
</dbReference>
<dbReference type="HOGENOM" id="CLU_2364401_0_0_7"/>
<dbReference type="PANTHER" id="PTHR46558">
    <property type="entry name" value="TRACRIPTIONAL REGULATORY PROTEIN-RELATED-RELATED"/>
    <property type="match status" value="1"/>
</dbReference>
<dbReference type="InterPro" id="IPR010982">
    <property type="entry name" value="Lambda_DNA-bd_dom_sf"/>
</dbReference>
<reference evidence="3 4" key="1">
    <citation type="journal article" date="2014" name="Nature">
        <title>An environmental bacterial taxon with a large and distinct metabolic repertoire.</title>
        <authorList>
            <person name="Wilson M.C."/>
            <person name="Mori T."/>
            <person name="Ruckert C."/>
            <person name="Uria A.R."/>
            <person name="Helf M.J."/>
            <person name="Takada K."/>
            <person name="Gernert C."/>
            <person name="Steffens U.A."/>
            <person name="Heycke N."/>
            <person name="Schmitt S."/>
            <person name="Rinke C."/>
            <person name="Helfrich E.J."/>
            <person name="Brachmann A.O."/>
            <person name="Gurgui C."/>
            <person name="Wakimoto T."/>
            <person name="Kracht M."/>
            <person name="Crusemann M."/>
            <person name="Hentschel U."/>
            <person name="Abe I."/>
            <person name="Matsunaga S."/>
            <person name="Kalinowski J."/>
            <person name="Takeyama H."/>
            <person name="Piel J."/>
        </authorList>
    </citation>
    <scope>NUCLEOTIDE SEQUENCE [LARGE SCALE GENOMIC DNA]</scope>
    <source>
        <strain evidence="4">TSY1</strain>
        <plasmid evidence="3">pTSY</plasmid>
    </source>
</reference>
<dbReference type="PANTHER" id="PTHR46558:SF11">
    <property type="entry name" value="HTH-TYPE TRANSCRIPTIONAL REGULATOR XRE"/>
    <property type="match status" value="1"/>
</dbReference>
<dbReference type="CDD" id="cd00093">
    <property type="entry name" value="HTH_XRE"/>
    <property type="match status" value="1"/>
</dbReference>
<keyword evidence="4" id="KW-1185">Reference proteome</keyword>
<accession>W4M0W9</accession>
<geneLocation type="plasmid" evidence="3">
    <name>pTSY</name>
</geneLocation>